<dbReference type="InterPro" id="IPR036909">
    <property type="entry name" value="Cyt_c-like_dom_sf"/>
</dbReference>
<evidence type="ECO:0000256" key="3">
    <source>
        <dbReference type="ARBA" id="ARBA00023004"/>
    </source>
</evidence>
<dbReference type="STRING" id="1349421.OI18_07880"/>
<gene>
    <name evidence="6" type="ORF">OI18_07880</name>
</gene>
<name>A0A0C1IXQ0_9BACT</name>
<dbReference type="GO" id="GO:0046872">
    <property type="term" value="F:metal ion binding"/>
    <property type="evidence" value="ECO:0007669"/>
    <property type="project" value="UniProtKB-KW"/>
</dbReference>
<dbReference type="Proteomes" id="UP000031408">
    <property type="component" value="Unassembled WGS sequence"/>
</dbReference>
<evidence type="ECO:0000313" key="7">
    <source>
        <dbReference type="Proteomes" id="UP000031408"/>
    </source>
</evidence>
<dbReference type="PANTHER" id="PTHR35008:SF4">
    <property type="entry name" value="BLL4482 PROTEIN"/>
    <property type="match status" value="1"/>
</dbReference>
<keyword evidence="3 4" id="KW-0408">Iron</keyword>
<keyword evidence="2 4" id="KW-0479">Metal-binding</keyword>
<dbReference type="GO" id="GO:0009055">
    <property type="term" value="F:electron transfer activity"/>
    <property type="evidence" value="ECO:0007669"/>
    <property type="project" value="InterPro"/>
</dbReference>
<dbReference type="InterPro" id="IPR051459">
    <property type="entry name" value="Cytochrome_c-type_DH"/>
</dbReference>
<dbReference type="Pfam" id="PF00034">
    <property type="entry name" value="Cytochrom_C"/>
    <property type="match status" value="1"/>
</dbReference>
<keyword evidence="7" id="KW-1185">Reference proteome</keyword>
<reference evidence="6 7" key="1">
    <citation type="submission" date="2014-11" db="EMBL/GenBank/DDBJ databases">
        <title>Genome sequence of Flavihumibacter solisilvae 3-3.</title>
        <authorList>
            <person name="Zhou G."/>
            <person name="Li M."/>
            <person name="Wang G."/>
        </authorList>
    </citation>
    <scope>NUCLEOTIDE SEQUENCE [LARGE SCALE GENOMIC DNA]</scope>
    <source>
        <strain evidence="6 7">3-3</strain>
    </source>
</reference>
<sequence length="300" mass="33154">MADVSATLPASGIWQAPDITRLRAHENGDLIRYGRELIANTSRYLGPKGSVASISNGMNCQNCHIDAGTVPFANCFSGVSSMYPMYRPRSGIIESIEFRINDCLKRSLNGSTIDSTGKEMQAMVAYLKWVGRDVPKGKKPDGANIAELPYIDRAADAGKGHLVYSSKCMSCHGTNGEGKFNEDSSGFVYPPLWGERSYNTGAGLYRLTRFAGYVKSSMPVGASHAKPILTDEEAWDVAAYVNTQPRPEKDFPEDWPDLARKAIDYPFGPYTDPFTETQHKYGPFKPIAEYRKNQQAKARK</sequence>
<evidence type="ECO:0000256" key="4">
    <source>
        <dbReference type="PROSITE-ProRule" id="PRU00433"/>
    </source>
</evidence>
<evidence type="ECO:0000256" key="2">
    <source>
        <dbReference type="ARBA" id="ARBA00022723"/>
    </source>
</evidence>
<comment type="caution">
    <text evidence="6">The sequence shown here is derived from an EMBL/GenBank/DDBJ whole genome shotgun (WGS) entry which is preliminary data.</text>
</comment>
<dbReference type="EMBL" id="JSVC01000008">
    <property type="protein sequence ID" value="KIC95249.1"/>
    <property type="molecule type" value="Genomic_DNA"/>
</dbReference>
<dbReference type="Gene3D" id="1.10.760.10">
    <property type="entry name" value="Cytochrome c-like domain"/>
    <property type="match status" value="2"/>
</dbReference>
<dbReference type="PROSITE" id="PS51007">
    <property type="entry name" value="CYTC"/>
    <property type="match status" value="1"/>
</dbReference>
<keyword evidence="1 4" id="KW-0349">Heme</keyword>
<proteinExistence type="predicted"/>
<protein>
    <submittedName>
        <fullName evidence="6">Cytochrome C</fullName>
    </submittedName>
</protein>
<evidence type="ECO:0000313" key="6">
    <source>
        <dbReference type="EMBL" id="KIC95249.1"/>
    </source>
</evidence>
<dbReference type="Pfam" id="PF21342">
    <property type="entry name" value="SoxA-TsdA_cyt-c"/>
    <property type="match status" value="1"/>
</dbReference>
<dbReference type="PANTHER" id="PTHR35008">
    <property type="entry name" value="BLL4482 PROTEIN-RELATED"/>
    <property type="match status" value="1"/>
</dbReference>
<evidence type="ECO:0000259" key="5">
    <source>
        <dbReference type="PROSITE" id="PS51007"/>
    </source>
</evidence>
<dbReference type="SUPFAM" id="SSF46626">
    <property type="entry name" value="Cytochrome c"/>
    <property type="match status" value="2"/>
</dbReference>
<dbReference type="AlphaFoldDB" id="A0A0C1IXQ0"/>
<feature type="domain" description="Cytochrome c" evidence="5">
    <location>
        <begin position="155"/>
        <end position="245"/>
    </location>
</feature>
<dbReference type="GO" id="GO:0020037">
    <property type="term" value="F:heme binding"/>
    <property type="evidence" value="ECO:0007669"/>
    <property type="project" value="InterPro"/>
</dbReference>
<organism evidence="6 7">
    <name type="scientific">Flavihumibacter solisilvae</name>
    <dbReference type="NCBI Taxonomy" id="1349421"/>
    <lineage>
        <taxon>Bacteria</taxon>
        <taxon>Pseudomonadati</taxon>
        <taxon>Bacteroidota</taxon>
        <taxon>Chitinophagia</taxon>
        <taxon>Chitinophagales</taxon>
        <taxon>Chitinophagaceae</taxon>
        <taxon>Flavihumibacter</taxon>
    </lineage>
</organism>
<dbReference type="InterPro" id="IPR009056">
    <property type="entry name" value="Cyt_c-like_dom"/>
</dbReference>
<accession>A0A0C1IXQ0</accession>
<evidence type="ECO:0000256" key="1">
    <source>
        <dbReference type="ARBA" id="ARBA00022617"/>
    </source>
</evidence>